<comment type="similarity">
    <text evidence="2">Belongs to the short-chain dehydrogenases/reductases (SDR) family.</text>
</comment>
<evidence type="ECO:0000256" key="30">
    <source>
        <dbReference type="ARBA" id="ARBA00048387"/>
    </source>
</evidence>
<dbReference type="PRINTS" id="PR00081">
    <property type="entry name" value="GDHRDH"/>
</dbReference>
<comment type="catalytic activity">
    <reaction evidence="34">
        <text>13,14-dihydro-15-oxo-prostaglandin E1 + NADP(+) = 15-oxoprostaglandin E1 + NADPH + H(+)</text>
        <dbReference type="Rhea" id="RHEA:50584"/>
        <dbReference type="ChEBI" id="CHEBI:15378"/>
        <dbReference type="ChEBI" id="CHEBI:57401"/>
        <dbReference type="ChEBI" id="CHEBI:57783"/>
        <dbReference type="ChEBI" id="CHEBI:58349"/>
        <dbReference type="ChEBI" id="CHEBI:133408"/>
    </reaction>
    <physiologicalReaction direction="right-to-left" evidence="34">
        <dbReference type="Rhea" id="RHEA:50586"/>
    </physiologicalReaction>
</comment>
<comment type="catalytic activity">
    <reaction evidence="35">
        <text>an n-alkanal + NADP(+) = an alk-2-enal + NADPH + H(+)</text>
        <dbReference type="Rhea" id="RHEA:13737"/>
        <dbReference type="ChEBI" id="CHEBI:12834"/>
        <dbReference type="ChEBI" id="CHEBI:13757"/>
        <dbReference type="ChEBI" id="CHEBI:15378"/>
        <dbReference type="ChEBI" id="CHEBI:57783"/>
        <dbReference type="ChEBI" id="CHEBI:58349"/>
        <dbReference type="EC" id="1.3.1.74"/>
    </reaction>
    <physiologicalReaction direction="right-to-left" evidence="35">
        <dbReference type="Rhea" id="RHEA:13739"/>
    </physiologicalReaction>
</comment>
<dbReference type="CDD" id="cd08294">
    <property type="entry name" value="leukotriene_B4_DH_like"/>
    <property type="match status" value="1"/>
</dbReference>
<evidence type="ECO:0000256" key="23">
    <source>
        <dbReference type="ARBA" id="ARBA00047617"/>
    </source>
</evidence>
<dbReference type="Pfam" id="PF00106">
    <property type="entry name" value="adh_short"/>
    <property type="match status" value="1"/>
</dbReference>
<comment type="catalytic activity">
    <reaction evidence="31">
        <text>20-hydroxy-leukotriene B4 + NADP(+) = 12-oxo-20-hydroxy-leukotriene B4 + NADPH + H(+)</text>
        <dbReference type="Rhea" id="RHEA:51208"/>
        <dbReference type="ChEBI" id="CHEBI:15378"/>
        <dbReference type="ChEBI" id="CHEBI:57460"/>
        <dbReference type="ChEBI" id="CHEBI:57783"/>
        <dbReference type="ChEBI" id="CHEBI:58349"/>
        <dbReference type="ChEBI" id="CHEBI:133346"/>
    </reaction>
    <physiologicalReaction direction="left-to-right" evidence="31">
        <dbReference type="Rhea" id="RHEA:51209"/>
    </physiologicalReaction>
</comment>
<dbReference type="PANTHER" id="PTHR43205:SF7">
    <property type="entry name" value="PROSTAGLANDIN REDUCTASE 1"/>
    <property type="match status" value="1"/>
</dbReference>
<comment type="catalytic activity">
    <reaction evidence="27">
        <text>dodecanal + NADP(+) = (2E)-dodecenal + NADPH + H(+)</text>
        <dbReference type="Rhea" id="RHEA:50784"/>
        <dbReference type="ChEBI" id="CHEBI:15378"/>
        <dbReference type="ChEBI" id="CHEBI:27836"/>
        <dbReference type="ChEBI" id="CHEBI:57783"/>
        <dbReference type="ChEBI" id="CHEBI:58349"/>
        <dbReference type="ChEBI" id="CHEBI:133741"/>
    </reaction>
    <physiologicalReaction direction="right-to-left" evidence="27">
        <dbReference type="Rhea" id="RHEA:50786"/>
    </physiologicalReaction>
</comment>
<comment type="subcellular location">
    <subcellularLocation>
        <location evidence="1">Cytoplasm</location>
    </subcellularLocation>
</comment>
<comment type="catalytic activity">
    <reaction evidence="33">
        <text>(5S,12S)-dihydroxy-(6E,10E,12E,14Z)-eicosatetraenoate + NADP(+) = 12-oxo-(5S)-hydroxy-(6E,8E,10E,14Z)-eicosatetraenoate + NADPH + H(+)</text>
        <dbReference type="Rhea" id="RHEA:51212"/>
        <dbReference type="ChEBI" id="CHEBI:15378"/>
        <dbReference type="ChEBI" id="CHEBI:57783"/>
        <dbReference type="ChEBI" id="CHEBI:58349"/>
        <dbReference type="ChEBI" id="CHEBI:133974"/>
        <dbReference type="ChEBI" id="CHEBI:133975"/>
    </reaction>
    <physiologicalReaction direction="left-to-right" evidence="33">
        <dbReference type="Rhea" id="RHEA:51213"/>
    </physiologicalReaction>
</comment>
<evidence type="ECO:0000256" key="9">
    <source>
        <dbReference type="ARBA" id="ARBA00022501"/>
    </source>
</evidence>
<keyword evidence="14" id="KW-0560">Oxidoreductase</keyword>
<dbReference type="Proteomes" id="UP001219518">
    <property type="component" value="Unassembled WGS sequence"/>
</dbReference>
<evidence type="ECO:0000256" key="33">
    <source>
        <dbReference type="ARBA" id="ARBA00049068"/>
    </source>
</evidence>
<dbReference type="SMART" id="SM00829">
    <property type="entry name" value="PKS_ER"/>
    <property type="match status" value="1"/>
</dbReference>
<comment type="catalytic activity">
    <reaction evidence="29">
        <text>13,14-dihydro-15-oxo-PGF2alpha + NADP(+) = 15-oxoprostaglandin F2alpha + NADPH + H(+)</text>
        <dbReference type="Rhea" id="RHEA:50588"/>
        <dbReference type="ChEBI" id="CHEBI:15378"/>
        <dbReference type="ChEBI" id="CHEBI:57783"/>
        <dbReference type="ChEBI" id="CHEBI:58349"/>
        <dbReference type="ChEBI" id="CHEBI:133374"/>
        <dbReference type="ChEBI" id="CHEBI:133409"/>
    </reaction>
    <physiologicalReaction direction="right-to-left" evidence="29">
        <dbReference type="Rhea" id="RHEA:50590"/>
    </physiologicalReaction>
</comment>
<dbReference type="SUPFAM" id="SSF51735">
    <property type="entry name" value="NAD(P)-binding Rossmann-fold domains"/>
    <property type="match status" value="2"/>
</dbReference>
<comment type="catalytic activity">
    <reaction evidence="23">
        <text>decanal + NADP(+) = (2E)-decenal + NADPH + H(+)</text>
        <dbReference type="Rhea" id="RHEA:50612"/>
        <dbReference type="ChEBI" id="CHEBI:15378"/>
        <dbReference type="ChEBI" id="CHEBI:31457"/>
        <dbReference type="ChEBI" id="CHEBI:57783"/>
        <dbReference type="ChEBI" id="CHEBI:58349"/>
        <dbReference type="ChEBI" id="CHEBI:133455"/>
    </reaction>
    <physiologicalReaction direction="right-to-left" evidence="23">
        <dbReference type="Rhea" id="RHEA:50614"/>
    </physiologicalReaction>
</comment>
<dbReference type="AlphaFoldDB" id="A0AAE1LSR1"/>
<evidence type="ECO:0000256" key="15">
    <source>
        <dbReference type="ARBA" id="ARBA00023098"/>
    </source>
</evidence>
<evidence type="ECO:0000256" key="11">
    <source>
        <dbReference type="ARBA" id="ARBA00022832"/>
    </source>
</evidence>
<dbReference type="InterPro" id="IPR002347">
    <property type="entry name" value="SDR_fam"/>
</dbReference>
<dbReference type="GO" id="GO:0004090">
    <property type="term" value="F:carbonyl reductase (NADPH) activity"/>
    <property type="evidence" value="ECO:0007669"/>
    <property type="project" value="UniProtKB-EC"/>
</dbReference>
<comment type="catalytic activity">
    <reaction evidence="26">
        <text>13,14-dihydro-15-oxo-prostaglandin F1alpha + NADP(+) = 15-oxoprostaglandin F1alpha + NADPH + H(+)</text>
        <dbReference type="Rhea" id="RHEA:50592"/>
        <dbReference type="ChEBI" id="CHEBI:15378"/>
        <dbReference type="ChEBI" id="CHEBI:57783"/>
        <dbReference type="ChEBI" id="CHEBI:58349"/>
        <dbReference type="ChEBI" id="CHEBI:79072"/>
        <dbReference type="ChEBI" id="CHEBI:133411"/>
    </reaction>
    <physiologicalReaction direction="right-to-left" evidence="26">
        <dbReference type="Rhea" id="RHEA:50594"/>
    </physiologicalReaction>
</comment>
<keyword evidence="13" id="KW-0007">Acetylation</keyword>
<evidence type="ECO:0000256" key="8">
    <source>
        <dbReference type="ARBA" id="ARBA00022490"/>
    </source>
</evidence>
<comment type="catalytic activity">
    <reaction evidence="32">
        <text>6-trans-leukotriene B4 + NADP(+) = 12-oxo-(5S)-hydroxy-(6E,8E,10E,14Z)-eicosatetraenoate + NADPH + H(+)</text>
        <dbReference type="Rhea" id="RHEA:51204"/>
        <dbReference type="ChEBI" id="CHEBI:15378"/>
        <dbReference type="ChEBI" id="CHEBI:57783"/>
        <dbReference type="ChEBI" id="CHEBI:58349"/>
        <dbReference type="ChEBI" id="CHEBI:90723"/>
        <dbReference type="ChEBI" id="CHEBI:133974"/>
    </reaction>
    <physiologicalReaction direction="left-to-right" evidence="32">
        <dbReference type="Rhea" id="RHEA:51205"/>
    </physiologicalReaction>
</comment>
<keyword evidence="9" id="KW-0644">Prostaglandin metabolism</keyword>
<dbReference type="InterPro" id="IPR013149">
    <property type="entry name" value="ADH-like_C"/>
</dbReference>
<dbReference type="InterPro" id="IPR045010">
    <property type="entry name" value="MDR_fam"/>
</dbReference>
<evidence type="ECO:0000256" key="12">
    <source>
        <dbReference type="ARBA" id="ARBA00022857"/>
    </source>
</evidence>
<dbReference type="FunFam" id="3.40.50.720:FF:000121">
    <property type="entry name" value="Prostaglandin reductase 2"/>
    <property type="match status" value="1"/>
</dbReference>
<evidence type="ECO:0000256" key="25">
    <source>
        <dbReference type="ARBA" id="ARBA00047871"/>
    </source>
</evidence>
<evidence type="ECO:0000256" key="16">
    <source>
        <dbReference type="ARBA" id="ARBA00023278"/>
    </source>
</evidence>
<comment type="catalytic activity">
    <reaction evidence="24">
        <text>pentan-2-one + NADP(+) = (E)-pent-3-en-2-one + NADPH + H(+)</text>
        <dbReference type="Rhea" id="RHEA:50788"/>
        <dbReference type="ChEBI" id="CHEBI:15378"/>
        <dbReference type="ChEBI" id="CHEBI:16472"/>
        <dbReference type="ChEBI" id="CHEBI:57783"/>
        <dbReference type="ChEBI" id="CHEBI:58349"/>
        <dbReference type="ChEBI" id="CHEBI:145276"/>
    </reaction>
    <physiologicalReaction direction="right-to-left" evidence="24">
        <dbReference type="Rhea" id="RHEA:50790"/>
    </physiologicalReaction>
</comment>
<evidence type="ECO:0000256" key="4">
    <source>
        <dbReference type="ARBA" id="ARBA00011852"/>
    </source>
</evidence>
<dbReference type="GO" id="GO:0006693">
    <property type="term" value="P:prostaglandin metabolic process"/>
    <property type="evidence" value="ECO:0007669"/>
    <property type="project" value="UniProtKB-KW"/>
</dbReference>
<comment type="catalytic activity">
    <reaction evidence="28">
        <text>nonan-2-one + NADP(+) = (3E)-nonen-2-one + NADPH + H(+)</text>
        <dbReference type="Rhea" id="RHEA:50616"/>
        <dbReference type="ChEBI" id="CHEBI:15378"/>
        <dbReference type="ChEBI" id="CHEBI:57783"/>
        <dbReference type="ChEBI" id="CHEBI:58349"/>
        <dbReference type="ChEBI" id="CHEBI:77927"/>
        <dbReference type="ChEBI" id="CHEBI:133457"/>
    </reaction>
    <physiologicalReaction direction="right-to-left" evidence="28">
        <dbReference type="Rhea" id="RHEA:50618"/>
    </physiologicalReaction>
</comment>
<evidence type="ECO:0000256" key="14">
    <source>
        <dbReference type="ARBA" id="ARBA00023002"/>
    </source>
</evidence>
<dbReference type="EC" id="1.1.1.184" evidence="17"/>
<dbReference type="GO" id="GO:0005737">
    <property type="term" value="C:cytoplasm"/>
    <property type="evidence" value="ECO:0007669"/>
    <property type="project" value="UniProtKB-SubCell"/>
</dbReference>
<name>A0AAE1LSR1_9NEOP</name>
<evidence type="ECO:0000256" key="2">
    <source>
        <dbReference type="ARBA" id="ARBA00006484"/>
    </source>
</evidence>
<evidence type="ECO:0000256" key="26">
    <source>
        <dbReference type="ARBA" id="ARBA00047878"/>
    </source>
</evidence>
<comment type="catalytic activity">
    <reaction evidence="22">
        <text>octanal + NADP(+) = (2E)-octenal + NADPH + H(+)</text>
        <dbReference type="Rhea" id="RHEA:50780"/>
        <dbReference type="ChEBI" id="CHEBI:15378"/>
        <dbReference type="ChEBI" id="CHEBI:17935"/>
        <dbReference type="ChEBI" id="CHEBI:57783"/>
        <dbReference type="ChEBI" id="CHEBI:58349"/>
        <dbReference type="ChEBI" id="CHEBI:61748"/>
    </reaction>
    <physiologicalReaction direction="right-to-left" evidence="22">
        <dbReference type="Rhea" id="RHEA:50782"/>
    </physiologicalReaction>
</comment>
<evidence type="ECO:0000256" key="20">
    <source>
        <dbReference type="ARBA" id="ARBA00032297"/>
    </source>
</evidence>
<dbReference type="GO" id="GO:0032440">
    <property type="term" value="F:2-alkenal reductase [NAD(P)H] activity"/>
    <property type="evidence" value="ECO:0007669"/>
    <property type="project" value="UniProtKB-EC"/>
</dbReference>
<evidence type="ECO:0000256" key="29">
    <source>
        <dbReference type="ARBA" id="ARBA00048290"/>
    </source>
</evidence>
<reference evidence="38" key="2">
    <citation type="journal article" date="2023" name="BMC Genomics">
        <title>Pest status, molecular evolution, and epigenetic factors derived from the genome assembly of Frankliniella fusca, a thysanopteran phytovirus vector.</title>
        <authorList>
            <person name="Catto M.A."/>
            <person name="Labadie P.E."/>
            <person name="Jacobson A.L."/>
            <person name="Kennedy G.G."/>
            <person name="Srinivasan R."/>
            <person name="Hunt B.G."/>
        </authorList>
    </citation>
    <scope>NUCLEOTIDE SEQUENCE</scope>
    <source>
        <strain evidence="38">PL_HMW_Pooled</strain>
    </source>
</reference>
<evidence type="ECO:0000256" key="22">
    <source>
        <dbReference type="ARBA" id="ARBA00047461"/>
    </source>
</evidence>
<comment type="catalytic activity">
    <reaction evidence="36">
        <text>hexanal + NADP(+) = (E)-hex-2-enal + NADPH + H(+)</text>
        <dbReference type="Rhea" id="RHEA:50776"/>
        <dbReference type="ChEBI" id="CHEBI:15378"/>
        <dbReference type="ChEBI" id="CHEBI:28913"/>
        <dbReference type="ChEBI" id="CHEBI:57783"/>
        <dbReference type="ChEBI" id="CHEBI:58349"/>
        <dbReference type="ChEBI" id="CHEBI:88528"/>
    </reaction>
    <physiologicalReaction direction="right-to-left" evidence="36">
        <dbReference type="Rhea" id="RHEA:50778"/>
    </physiologicalReaction>
</comment>
<accession>A0AAE1LSR1</accession>
<evidence type="ECO:0000256" key="35">
    <source>
        <dbReference type="ARBA" id="ARBA00049179"/>
    </source>
</evidence>
<dbReference type="InterPro" id="IPR014190">
    <property type="entry name" value="PTGR1"/>
</dbReference>
<dbReference type="Pfam" id="PF00107">
    <property type="entry name" value="ADH_zinc_N"/>
    <property type="match status" value="1"/>
</dbReference>
<evidence type="ECO:0000256" key="27">
    <source>
        <dbReference type="ARBA" id="ARBA00047903"/>
    </source>
</evidence>
<reference evidence="38" key="1">
    <citation type="submission" date="2021-07" db="EMBL/GenBank/DDBJ databases">
        <authorList>
            <person name="Catto M.A."/>
            <person name="Jacobson A."/>
            <person name="Kennedy G."/>
            <person name="Labadie P."/>
            <person name="Hunt B.G."/>
            <person name="Srinivasan R."/>
        </authorList>
    </citation>
    <scope>NUCLEOTIDE SEQUENCE</scope>
    <source>
        <strain evidence="38">PL_HMW_Pooled</strain>
        <tissue evidence="38">Head</tissue>
    </source>
</reference>
<sequence length="647" mass="70769">MLLRQALRAAAVVRASPGYANALLFTPPAHRRHLSAMAPAAKVIYMAKKFVGEPKPSDFQLKEEPLPDLKDGEILVEAEWMSVDPYMRAYMDRYPAGTKMIGGQVGKVLQSKHKDYKVGDYVMGYLGWSSRSVVHVDSTKGDMTKGDVEKVRHPDMPLSYALGALGMPGATAYFGLLELCQPKEGETVVVNGAAGAVGMLVGQIAKVKGCKVIGFAGSDAKVEWLKKTLGFDHAYNYKTCNIANALKESAPNGVDCYFDNVGGEFSSIVLTKMNLFGRIAVCGAIASYNADMANPPMAPVIQGPMVFKQLKMEGFVVSRWRQRFPEAYDQMYQWIKEGKLKVQEHLYEGFENMPHALIGMLRGENTGKAVVKVTGSNKGIGFGIVQGLCEKFPGVVYLTARDEGRGKAAVAELNKLGLKPEFHQLDITNKESIVRLKNFIKEKHGGLDVLVNNAGIAFKSSATEPVSVQAEVTLATNYFALVDFCNEMFPLLRPHARVVNISSSCGHLLRIPGEEIRQKFLNPELSVEQLSELMQSYVIATKNGNQESLGWGSGSYNVSKVGVSKLSFIQQALFDKNGPEDVVVNAVHPGYVDTDMTSHKGPLTIEEGAAAAIYLSLLPPNVKEPRGAYVWHDKRVMDWTKPLPAVV</sequence>
<dbReference type="PANTHER" id="PTHR43205">
    <property type="entry name" value="PROSTAGLANDIN REDUCTASE"/>
    <property type="match status" value="1"/>
</dbReference>
<evidence type="ECO:0000256" key="7">
    <source>
        <dbReference type="ARBA" id="ARBA00020651"/>
    </source>
</evidence>
<keyword evidence="11" id="KW-0276">Fatty acid metabolism</keyword>
<evidence type="ECO:0000256" key="1">
    <source>
        <dbReference type="ARBA" id="ARBA00004496"/>
    </source>
</evidence>
<keyword evidence="8" id="KW-0963">Cytoplasm</keyword>
<dbReference type="GO" id="GO:0047522">
    <property type="term" value="F:15-oxoprostaglandin 13-reductase [NAD(P)+] activity"/>
    <property type="evidence" value="ECO:0007669"/>
    <property type="project" value="UniProtKB-EC"/>
</dbReference>
<dbReference type="InterPro" id="IPR045313">
    <property type="entry name" value="CBR1-like"/>
</dbReference>
<feature type="domain" description="Enoyl reductase (ER)" evidence="37">
    <location>
        <begin position="52"/>
        <end position="371"/>
    </location>
</feature>
<keyword evidence="12" id="KW-0521">NADP</keyword>
<dbReference type="CDD" id="cd05324">
    <property type="entry name" value="carb_red_PTCR-like_SDR_c"/>
    <property type="match status" value="1"/>
</dbReference>
<protein>
    <recommendedName>
        <fullName evidence="7">Prostaglandin reductase 1</fullName>
        <ecNumber evidence="17">1.1.1.184</ecNumber>
        <ecNumber evidence="5">1.3.1.48</ecNumber>
        <ecNumber evidence="6">1.3.1.74</ecNumber>
    </recommendedName>
    <alternativeName>
        <fullName evidence="21">15-oxoprostaglandin 13-reductase</fullName>
    </alternativeName>
    <alternativeName>
        <fullName evidence="19">Dithiolethione-inducible gene 1 protein</fullName>
    </alternativeName>
    <alternativeName>
        <fullName evidence="18">Leukotriene B4 12-hydroxydehydrogenase</fullName>
    </alternativeName>
    <alternativeName>
        <fullName evidence="20">NAD(P)H-dependent alkenal/one oxidoreductase</fullName>
    </alternativeName>
</protein>
<evidence type="ECO:0000313" key="38">
    <source>
        <dbReference type="EMBL" id="KAK3929002.1"/>
    </source>
</evidence>
<evidence type="ECO:0000256" key="36">
    <source>
        <dbReference type="ARBA" id="ARBA00049368"/>
    </source>
</evidence>
<dbReference type="InterPro" id="IPR036291">
    <property type="entry name" value="NAD(P)-bd_dom_sf"/>
</dbReference>
<evidence type="ECO:0000259" key="37">
    <source>
        <dbReference type="SMART" id="SM00829"/>
    </source>
</evidence>
<evidence type="ECO:0000256" key="3">
    <source>
        <dbReference type="ARBA" id="ARBA00010460"/>
    </source>
</evidence>
<keyword evidence="39" id="KW-1185">Reference proteome</keyword>
<evidence type="ECO:0000256" key="10">
    <source>
        <dbReference type="ARBA" id="ARBA00022553"/>
    </source>
</evidence>
<dbReference type="EC" id="1.3.1.74" evidence="6"/>
<comment type="similarity">
    <text evidence="3">Belongs to the NADP-dependent oxidoreductase L4BD family.</text>
</comment>
<evidence type="ECO:0000256" key="34">
    <source>
        <dbReference type="ARBA" id="ARBA00049070"/>
    </source>
</evidence>
<evidence type="ECO:0000256" key="28">
    <source>
        <dbReference type="ARBA" id="ARBA00048066"/>
    </source>
</evidence>
<dbReference type="InterPro" id="IPR020843">
    <property type="entry name" value="ER"/>
</dbReference>
<keyword evidence="10" id="KW-0597">Phosphoprotein</keyword>
<dbReference type="SUPFAM" id="SSF50129">
    <property type="entry name" value="GroES-like"/>
    <property type="match status" value="2"/>
</dbReference>
<dbReference type="Gene3D" id="3.90.180.10">
    <property type="entry name" value="Medium-chain alcohol dehydrogenases, catalytic domain"/>
    <property type="match status" value="1"/>
</dbReference>
<evidence type="ECO:0000256" key="17">
    <source>
        <dbReference type="ARBA" id="ARBA00026118"/>
    </source>
</evidence>
<evidence type="ECO:0000256" key="31">
    <source>
        <dbReference type="ARBA" id="ARBA00048591"/>
    </source>
</evidence>
<evidence type="ECO:0000256" key="13">
    <source>
        <dbReference type="ARBA" id="ARBA00022990"/>
    </source>
</evidence>
<dbReference type="Gene3D" id="3.40.50.720">
    <property type="entry name" value="NAD(P)-binding Rossmann-like Domain"/>
    <property type="match status" value="2"/>
</dbReference>
<gene>
    <name evidence="38" type="ORF">KUF71_017285</name>
</gene>
<comment type="caution">
    <text evidence="38">The sequence shown here is derived from an EMBL/GenBank/DDBJ whole genome shotgun (WGS) entry which is preliminary data.</text>
</comment>
<evidence type="ECO:0000256" key="6">
    <source>
        <dbReference type="ARBA" id="ARBA00012410"/>
    </source>
</evidence>
<comment type="subunit">
    <text evidence="4">Monomer or homodimer.</text>
</comment>
<dbReference type="InterPro" id="IPR011032">
    <property type="entry name" value="GroES-like_sf"/>
</dbReference>
<evidence type="ECO:0000256" key="19">
    <source>
        <dbReference type="ARBA" id="ARBA00032255"/>
    </source>
</evidence>
<comment type="catalytic activity">
    <reaction evidence="30">
        <text>4-hydroxynonanal + NADP(+) = (E)-4-hydroxynon-2-enal + NADPH + H(+)</text>
        <dbReference type="Rhea" id="RHEA:64736"/>
        <dbReference type="ChEBI" id="CHEBI:15378"/>
        <dbReference type="ChEBI" id="CHEBI:57783"/>
        <dbReference type="ChEBI" id="CHEBI:58349"/>
        <dbReference type="ChEBI" id="CHEBI:58968"/>
        <dbReference type="ChEBI" id="CHEBI:156112"/>
    </reaction>
    <physiologicalReaction direction="right-to-left" evidence="30">
        <dbReference type="Rhea" id="RHEA:64738"/>
    </physiologicalReaction>
</comment>
<evidence type="ECO:0000313" key="39">
    <source>
        <dbReference type="Proteomes" id="UP001219518"/>
    </source>
</evidence>
<dbReference type="EC" id="1.3.1.48" evidence="5"/>
<evidence type="ECO:0000256" key="32">
    <source>
        <dbReference type="ARBA" id="ARBA00048953"/>
    </source>
</evidence>
<comment type="catalytic activity">
    <reaction evidence="25">
        <text>leukotriene B4 + NADP(+) = 12-oxo-leukotriene B4 + NADPH + H(+)</text>
        <dbReference type="Rhea" id="RHEA:50608"/>
        <dbReference type="ChEBI" id="CHEBI:15378"/>
        <dbReference type="ChEBI" id="CHEBI:57461"/>
        <dbReference type="ChEBI" id="CHEBI:57783"/>
        <dbReference type="ChEBI" id="CHEBI:58349"/>
        <dbReference type="ChEBI" id="CHEBI:133309"/>
    </reaction>
    <physiologicalReaction direction="left-to-right" evidence="25">
        <dbReference type="Rhea" id="RHEA:50609"/>
    </physiologicalReaction>
</comment>
<dbReference type="InterPro" id="IPR041694">
    <property type="entry name" value="ADH_N_2"/>
</dbReference>
<keyword evidence="16" id="KW-0379">Hydroxylation</keyword>
<evidence type="ECO:0000256" key="18">
    <source>
        <dbReference type="ARBA" id="ARBA00031851"/>
    </source>
</evidence>
<evidence type="ECO:0000256" key="21">
    <source>
        <dbReference type="ARBA" id="ARBA00033119"/>
    </source>
</evidence>
<keyword evidence="15" id="KW-0443">Lipid metabolism</keyword>
<dbReference type="EMBL" id="JAHWGI010001372">
    <property type="protein sequence ID" value="KAK3929002.1"/>
    <property type="molecule type" value="Genomic_DNA"/>
</dbReference>
<dbReference type="Pfam" id="PF16884">
    <property type="entry name" value="ADH_N_2"/>
    <property type="match status" value="1"/>
</dbReference>
<organism evidence="38 39">
    <name type="scientific">Frankliniella fusca</name>
    <dbReference type="NCBI Taxonomy" id="407009"/>
    <lineage>
        <taxon>Eukaryota</taxon>
        <taxon>Metazoa</taxon>
        <taxon>Ecdysozoa</taxon>
        <taxon>Arthropoda</taxon>
        <taxon>Hexapoda</taxon>
        <taxon>Insecta</taxon>
        <taxon>Pterygota</taxon>
        <taxon>Neoptera</taxon>
        <taxon>Paraneoptera</taxon>
        <taxon>Thysanoptera</taxon>
        <taxon>Terebrantia</taxon>
        <taxon>Thripoidea</taxon>
        <taxon>Thripidae</taxon>
        <taxon>Frankliniella</taxon>
    </lineage>
</organism>
<proteinExistence type="inferred from homology"/>
<evidence type="ECO:0000256" key="5">
    <source>
        <dbReference type="ARBA" id="ARBA00011981"/>
    </source>
</evidence>
<evidence type="ECO:0000256" key="24">
    <source>
        <dbReference type="ARBA" id="ARBA00047742"/>
    </source>
</evidence>